<reference evidence="2" key="1">
    <citation type="submission" date="2022-12" db="EMBL/GenBank/DDBJ databases">
        <authorList>
            <person name="Brejova B."/>
        </authorList>
    </citation>
    <scope>NUCLEOTIDE SEQUENCE</scope>
</reference>
<dbReference type="GO" id="GO:0003677">
    <property type="term" value="F:DNA binding"/>
    <property type="evidence" value="ECO:0007669"/>
    <property type="project" value="UniProtKB-ARBA"/>
</dbReference>
<protein>
    <recommendedName>
        <fullName evidence="4">HMG box domain-containing protein</fullName>
    </recommendedName>
</protein>
<keyword evidence="3" id="KW-1185">Reference proteome</keyword>
<feature type="compositionally biased region" description="Basic and acidic residues" evidence="1">
    <location>
        <begin position="56"/>
        <end position="78"/>
    </location>
</feature>
<proteinExistence type="predicted"/>
<feature type="region of interest" description="Disordered" evidence="1">
    <location>
        <begin position="50"/>
        <end position="78"/>
    </location>
</feature>
<dbReference type="SUPFAM" id="SSF47095">
    <property type="entry name" value="HMG-box"/>
    <property type="match status" value="1"/>
</dbReference>
<dbReference type="Proteomes" id="UP001152885">
    <property type="component" value="Unassembled WGS sequence"/>
</dbReference>
<name>A0A9W4TXA5_9ASCO</name>
<dbReference type="Gene3D" id="1.10.30.10">
    <property type="entry name" value="High mobility group box domain"/>
    <property type="match status" value="1"/>
</dbReference>
<evidence type="ECO:0000313" key="3">
    <source>
        <dbReference type="Proteomes" id="UP001152885"/>
    </source>
</evidence>
<dbReference type="EMBL" id="CANTUO010000001">
    <property type="protein sequence ID" value="CAI5757396.1"/>
    <property type="molecule type" value="Genomic_DNA"/>
</dbReference>
<comment type="caution">
    <text evidence="2">The sequence shown here is derived from an EMBL/GenBank/DDBJ whole genome shotgun (WGS) entry which is preliminary data.</text>
</comment>
<evidence type="ECO:0000313" key="2">
    <source>
        <dbReference type="EMBL" id="CAI5757396.1"/>
    </source>
</evidence>
<sequence>MLRSLIGLRVGRPIVQQAIGFRFYASATGLKSDTHRKKLENQLKTAKQRFKATSTKVKELESKEKQKAKDKAKREQLKEKKLKQKELDATKREKLQQAKLTKKATENVRAINLRGFIAFTQKVGVAQLTAFVQRLSQDELAKFEQAQEEYNTKKKSFFTPKPELPPTNGYNVFLAERYEELRSSGLENKELFKQIAGEWSQKTADEKAEYKTPKENSERRKEILKEWTQKRLGEYEQYLQWKEDYRFHL</sequence>
<evidence type="ECO:0000256" key="1">
    <source>
        <dbReference type="SAM" id="MobiDB-lite"/>
    </source>
</evidence>
<evidence type="ECO:0008006" key="4">
    <source>
        <dbReference type="Google" id="ProtNLM"/>
    </source>
</evidence>
<organism evidence="2 3">
    <name type="scientific">Candida verbasci</name>
    <dbReference type="NCBI Taxonomy" id="1227364"/>
    <lineage>
        <taxon>Eukaryota</taxon>
        <taxon>Fungi</taxon>
        <taxon>Dikarya</taxon>
        <taxon>Ascomycota</taxon>
        <taxon>Saccharomycotina</taxon>
        <taxon>Pichiomycetes</taxon>
        <taxon>Debaryomycetaceae</taxon>
        <taxon>Candida/Lodderomyces clade</taxon>
        <taxon>Candida</taxon>
    </lineage>
</organism>
<dbReference type="InterPro" id="IPR036910">
    <property type="entry name" value="HMG_box_dom_sf"/>
</dbReference>
<dbReference type="AlphaFoldDB" id="A0A9W4TXA5"/>
<gene>
    <name evidence="2" type="ORF">CANVERA_P1910</name>
</gene>
<accession>A0A9W4TXA5</accession>